<evidence type="ECO:0000313" key="2">
    <source>
        <dbReference type="Proteomes" id="UP001221898"/>
    </source>
</evidence>
<sequence>MVLGSGKTQLWVRAFFVGPRAFGWKVGKLSLEASQSVLHRRAAAAGEGSRGFWGNALTVPAGSAHAKQEALGASLHRTRSTRDILIRNPTRA</sequence>
<dbReference type="Proteomes" id="UP001221898">
    <property type="component" value="Unassembled WGS sequence"/>
</dbReference>
<name>A0AAD7WQ79_9TELE</name>
<evidence type="ECO:0000313" key="1">
    <source>
        <dbReference type="EMBL" id="KAJ8404369.1"/>
    </source>
</evidence>
<gene>
    <name evidence="1" type="ORF">AAFF_G00341420</name>
</gene>
<proteinExistence type="predicted"/>
<protein>
    <submittedName>
        <fullName evidence="1">Uncharacterized protein</fullName>
    </submittedName>
</protein>
<dbReference type="EMBL" id="JAINUG010000054">
    <property type="protein sequence ID" value="KAJ8404369.1"/>
    <property type="molecule type" value="Genomic_DNA"/>
</dbReference>
<keyword evidence="2" id="KW-1185">Reference proteome</keyword>
<reference evidence="1" key="1">
    <citation type="journal article" date="2023" name="Science">
        <title>Genome structures resolve the early diversification of teleost fishes.</title>
        <authorList>
            <person name="Parey E."/>
            <person name="Louis A."/>
            <person name="Montfort J."/>
            <person name="Bouchez O."/>
            <person name="Roques C."/>
            <person name="Iampietro C."/>
            <person name="Lluch J."/>
            <person name="Castinel A."/>
            <person name="Donnadieu C."/>
            <person name="Desvignes T."/>
            <person name="Floi Bucao C."/>
            <person name="Jouanno E."/>
            <person name="Wen M."/>
            <person name="Mejri S."/>
            <person name="Dirks R."/>
            <person name="Jansen H."/>
            <person name="Henkel C."/>
            <person name="Chen W.J."/>
            <person name="Zahm M."/>
            <person name="Cabau C."/>
            <person name="Klopp C."/>
            <person name="Thompson A.W."/>
            <person name="Robinson-Rechavi M."/>
            <person name="Braasch I."/>
            <person name="Lecointre G."/>
            <person name="Bobe J."/>
            <person name="Postlethwait J.H."/>
            <person name="Berthelot C."/>
            <person name="Roest Crollius H."/>
            <person name="Guiguen Y."/>
        </authorList>
    </citation>
    <scope>NUCLEOTIDE SEQUENCE</scope>
    <source>
        <strain evidence="1">NC1722</strain>
    </source>
</reference>
<dbReference type="AlphaFoldDB" id="A0AAD7WQ79"/>
<accession>A0AAD7WQ79</accession>
<comment type="caution">
    <text evidence="1">The sequence shown here is derived from an EMBL/GenBank/DDBJ whole genome shotgun (WGS) entry which is preliminary data.</text>
</comment>
<organism evidence="1 2">
    <name type="scientific">Aldrovandia affinis</name>
    <dbReference type="NCBI Taxonomy" id="143900"/>
    <lineage>
        <taxon>Eukaryota</taxon>
        <taxon>Metazoa</taxon>
        <taxon>Chordata</taxon>
        <taxon>Craniata</taxon>
        <taxon>Vertebrata</taxon>
        <taxon>Euteleostomi</taxon>
        <taxon>Actinopterygii</taxon>
        <taxon>Neopterygii</taxon>
        <taxon>Teleostei</taxon>
        <taxon>Notacanthiformes</taxon>
        <taxon>Halosauridae</taxon>
        <taxon>Aldrovandia</taxon>
    </lineage>
</organism>